<keyword evidence="2" id="KW-0521">NADP</keyword>
<evidence type="ECO:0000259" key="3">
    <source>
        <dbReference type="SMART" id="SM00822"/>
    </source>
</evidence>
<dbReference type="InterPro" id="IPR020904">
    <property type="entry name" value="Sc_DH/Rdtase_CS"/>
</dbReference>
<dbReference type="InterPro" id="IPR002347">
    <property type="entry name" value="SDR_fam"/>
</dbReference>
<reference evidence="4" key="1">
    <citation type="submission" date="2016-08" db="EMBL/GenBank/DDBJ databases">
        <authorList>
            <person name="Yan J."/>
        </authorList>
    </citation>
    <scope>NUCLEOTIDE SEQUENCE</scope>
    <source>
        <strain evidence="4">CSS-01s</strain>
    </source>
</reference>
<comment type="caution">
    <text evidence="4">The sequence shown here is derived from an EMBL/GenBank/DDBJ whole genome shotgun (WGS) entry which is preliminary data.</text>
</comment>
<comment type="similarity">
    <text evidence="1">Belongs to the short-chain dehydrogenases/reductases (SDR) family.</text>
</comment>
<dbReference type="GO" id="GO:0006633">
    <property type="term" value="P:fatty acid biosynthetic process"/>
    <property type="evidence" value="ECO:0007669"/>
    <property type="project" value="TreeGrafter"/>
</dbReference>
<dbReference type="PANTHER" id="PTHR42760:SF45">
    <property type="entry name" value="SHORT CHAIN DEHYDROGENASE_REDUCTASE FAMILY PROTEIN, PUTATIVE (AFU_ORTHOLOGUE AFUA_3G09150)-RELATED"/>
    <property type="match status" value="1"/>
</dbReference>
<dbReference type="FunFam" id="3.40.50.720:FF:000084">
    <property type="entry name" value="Short-chain dehydrogenase reductase"/>
    <property type="match status" value="1"/>
</dbReference>
<accession>A0A8H7IS26</accession>
<evidence type="ECO:0000313" key="5">
    <source>
        <dbReference type="Proteomes" id="UP000627934"/>
    </source>
</evidence>
<evidence type="ECO:0000256" key="2">
    <source>
        <dbReference type="ARBA" id="ARBA00022857"/>
    </source>
</evidence>
<dbReference type="Pfam" id="PF13561">
    <property type="entry name" value="adh_short_C2"/>
    <property type="match status" value="1"/>
</dbReference>
<dbReference type="PANTHER" id="PTHR42760">
    <property type="entry name" value="SHORT-CHAIN DEHYDROGENASES/REDUCTASES FAMILY MEMBER"/>
    <property type="match status" value="1"/>
</dbReference>
<feature type="domain" description="Ketoreductase" evidence="3">
    <location>
        <begin position="7"/>
        <end position="191"/>
    </location>
</feature>
<name>A0A8H7IS26_9PEZI</name>
<dbReference type="EMBL" id="MDYX01000041">
    <property type="protein sequence ID" value="KAF9630703.1"/>
    <property type="molecule type" value="Genomic_DNA"/>
</dbReference>
<gene>
    <name evidence="4" type="ORF">BFW01_g1265</name>
</gene>
<dbReference type="SMART" id="SM00822">
    <property type="entry name" value="PKS_KR"/>
    <property type="match status" value="1"/>
</dbReference>
<proteinExistence type="inferred from homology"/>
<dbReference type="CDD" id="cd05233">
    <property type="entry name" value="SDR_c"/>
    <property type="match status" value="1"/>
</dbReference>
<dbReference type="GO" id="GO:0048038">
    <property type="term" value="F:quinone binding"/>
    <property type="evidence" value="ECO:0007669"/>
    <property type="project" value="TreeGrafter"/>
</dbReference>
<organism evidence="4 5">
    <name type="scientific">Lasiodiplodia theobromae</name>
    <dbReference type="NCBI Taxonomy" id="45133"/>
    <lineage>
        <taxon>Eukaryota</taxon>
        <taxon>Fungi</taxon>
        <taxon>Dikarya</taxon>
        <taxon>Ascomycota</taxon>
        <taxon>Pezizomycotina</taxon>
        <taxon>Dothideomycetes</taxon>
        <taxon>Dothideomycetes incertae sedis</taxon>
        <taxon>Botryosphaeriales</taxon>
        <taxon>Botryosphaeriaceae</taxon>
        <taxon>Lasiodiplodia</taxon>
    </lineage>
</organism>
<dbReference type="Gene3D" id="3.40.50.720">
    <property type="entry name" value="NAD(P)-binding Rossmann-like Domain"/>
    <property type="match status" value="1"/>
</dbReference>
<dbReference type="SUPFAM" id="SSF51735">
    <property type="entry name" value="NAD(P)-binding Rossmann-fold domains"/>
    <property type="match status" value="1"/>
</dbReference>
<dbReference type="InterPro" id="IPR057326">
    <property type="entry name" value="KR_dom"/>
</dbReference>
<sequence>MASLQGKVIAITGAASGIGLAVATLVASQGARVSLADVREKHLEEAADKIRSTGAQVFSRVVDVRKPEQVDAWIEATVATFGRLDGAANIAGVAPTTPLEVKDLDDESWKFILDINLNGVMHCLRAQLRHLAPGGSIVNASSSAGLQGQVTNGAYVASKHGVIGLSKTAAKEVGARNQRVNCIAPGYIETPMTGPALEMIGGRAARETAMGRMGTSEEVASLFAFLLSDEASFVTGCVYQVDGGMIC</sequence>
<dbReference type="PRINTS" id="PR00080">
    <property type="entry name" value="SDRFAMILY"/>
</dbReference>
<evidence type="ECO:0000313" key="4">
    <source>
        <dbReference type="EMBL" id="KAF9630703.1"/>
    </source>
</evidence>
<reference evidence="4" key="2">
    <citation type="journal article" date="2018" name="DNA Res.">
        <title>Comparative genome and transcriptome analyses reveal adaptations to opportunistic infections in woody plant degrading pathogens of Botryosphaeriaceae.</title>
        <authorList>
            <person name="Yan J.Y."/>
            <person name="Zhao W.S."/>
            <person name="Chen Z."/>
            <person name="Xing Q.K."/>
            <person name="Zhang W."/>
            <person name="Chethana K.W.T."/>
            <person name="Xue M.F."/>
            <person name="Xu J.P."/>
            <person name="Phillips A.J.L."/>
            <person name="Wang Y."/>
            <person name="Liu J.H."/>
            <person name="Liu M."/>
            <person name="Zhou Y."/>
            <person name="Jayawardena R.S."/>
            <person name="Manawasinghe I.S."/>
            <person name="Huang J.B."/>
            <person name="Qiao G.H."/>
            <person name="Fu C.Y."/>
            <person name="Guo F.F."/>
            <person name="Dissanayake A.J."/>
            <person name="Peng Y.L."/>
            <person name="Hyde K.D."/>
            <person name="Li X.H."/>
        </authorList>
    </citation>
    <scope>NUCLEOTIDE SEQUENCE</scope>
    <source>
        <strain evidence="4">CSS-01s</strain>
    </source>
</reference>
<dbReference type="PROSITE" id="PS00061">
    <property type="entry name" value="ADH_SHORT"/>
    <property type="match status" value="1"/>
</dbReference>
<dbReference type="PRINTS" id="PR00081">
    <property type="entry name" value="GDHRDH"/>
</dbReference>
<dbReference type="GO" id="GO:0016616">
    <property type="term" value="F:oxidoreductase activity, acting on the CH-OH group of donors, NAD or NADP as acceptor"/>
    <property type="evidence" value="ECO:0007669"/>
    <property type="project" value="TreeGrafter"/>
</dbReference>
<dbReference type="InterPro" id="IPR036291">
    <property type="entry name" value="NAD(P)-bd_dom_sf"/>
</dbReference>
<protein>
    <recommendedName>
        <fullName evidence="3">Ketoreductase domain-containing protein</fullName>
    </recommendedName>
</protein>
<dbReference type="AlphaFoldDB" id="A0A8H7IS26"/>
<dbReference type="Proteomes" id="UP000627934">
    <property type="component" value="Unassembled WGS sequence"/>
</dbReference>
<evidence type="ECO:0000256" key="1">
    <source>
        <dbReference type="ARBA" id="ARBA00006484"/>
    </source>
</evidence>